<gene>
    <name evidence="1" type="ORF">ACOLOM_LOCUS11273</name>
</gene>
<evidence type="ECO:0000313" key="2">
    <source>
        <dbReference type="Proteomes" id="UP000789525"/>
    </source>
</evidence>
<proteinExistence type="predicted"/>
<evidence type="ECO:0000313" key="1">
    <source>
        <dbReference type="EMBL" id="CAG8723988.1"/>
    </source>
</evidence>
<dbReference type="EMBL" id="CAJVPT010039871">
    <property type="protein sequence ID" value="CAG8723988.1"/>
    <property type="molecule type" value="Genomic_DNA"/>
</dbReference>
<dbReference type="Proteomes" id="UP000789525">
    <property type="component" value="Unassembled WGS sequence"/>
</dbReference>
<keyword evidence="2" id="KW-1185">Reference proteome</keyword>
<protein>
    <submittedName>
        <fullName evidence="1">11591_t:CDS:1</fullName>
    </submittedName>
</protein>
<comment type="caution">
    <text evidence="1">The sequence shown here is derived from an EMBL/GenBank/DDBJ whole genome shotgun (WGS) entry which is preliminary data.</text>
</comment>
<accession>A0ACA9PWX5</accession>
<reference evidence="1" key="1">
    <citation type="submission" date="2021-06" db="EMBL/GenBank/DDBJ databases">
        <authorList>
            <person name="Kallberg Y."/>
            <person name="Tangrot J."/>
            <person name="Rosling A."/>
        </authorList>
    </citation>
    <scope>NUCLEOTIDE SEQUENCE</scope>
    <source>
        <strain evidence="1">CL356</strain>
    </source>
</reference>
<sequence length="283" mass="31553">MTVPPPTKYAVELPNTRRPGQTGIYRNALQPDSLIVTFRPDVTTLYDNFQYALKISAERPLLGHRPLNRSTGKHDPYSWQTYKQIAERVNNFGSGIMHLSDNVCKNPRSEQWAVGIYSYNRPGIYPNMFCLFFCANMSYNLITVALYDTLGSDVVEYVINHAEIKIVVTGVGHIPRLIQLAHKTPEMKVIVSMDNFDDDPLAAGSVLKAWAQEKGIRLLDFAEVEKIGQLHPRNHNIPSSNDIASICYTSGTTGVPKGAILLHANFIGSLSAAHVITNLRQDD</sequence>
<name>A0ACA9PWX5_9GLOM</name>
<feature type="non-terminal residue" evidence="1">
    <location>
        <position position="283"/>
    </location>
</feature>
<organism evidence="1 2">
    <name type="scientific">Acaulospora colombiana</name>
    <dbReference type="NCBI Taxonomy" id="27376"/>
    <lineage>
        <taxon>Eukaryota</taxon>
        <taxon>Fungi</taxon>
        <taxon>Fungi incertae sedis</taxon>
        <taxon>Mucoromycota</taxon>
        <taxon>Glomeromycotina</taxon>
        <taxon>Glomeromycetes</taxon>
        <taxon>Diversisporales</taxon>
        <taxon>Acaulosporaceae</taxon>
        <taxon>Acaulospora</taxon>
    </lineage>
</organism>